<keyword evidence="2" id="KW-1185">Reference proteome</keyword>
<reference evidence="1" key="1">
    <citation type="submission" date="2021-02" db="EMBL/GenBank/DDBJ databases">
        <title>PHA producing bacteria isolated from coastal sediment in Guangdong, Shenzhen.</title>
        <authorList>
            <person name="Zheng W."/>
            <person name="Yu S."/>
            <person name="Huang Y."/>
        </authorList>
    </citation>
    <scope>NUCLEOTIDE SEQUENCE</scope>
    <source>
        <strain evidence="1">TN14-10</strain>
    </source>
</reference>
<dbReference type="InterPro" id="IPR038607">
    <property type="entry name" value="PhoD-like_sf"/>
</dbReference>
<dbReference type="SUPFAM" id="SSF56300">
    <property type="entry name" value="Metallo-dependent phosphatases"/>
    <property type="match status" value="1"/>
</dbReference>
<dbReference type="AlphaFoldDB" id="A0A939DGB4"/>
<protein>
    <recommendedName>
        <fullName evidence="3">PhoD-like phosphatase metallophosphatase domain-containing protein</fullName>
    </recommendedName>
</protein>
<evidence type="ECO:0008006" key="3">
    <source>
        <dbReference type="Google" id="ProtNLM"/>
    </source>
</evidence>
<dbReference type="InterPro" id="IPR029052">
    <property type="entry name" value="Metallo-depent_PP-like"/>
</dbReference>
<dbReference type="PROSITE" id="PS51318">
    <property type="entry name" value="TAT"/>
    <property type="match status" value="1"/>
</dbReference>
<dbReference type="Proteomes" id="UP000664303">
    <property type="component" value="Unassembled WGS sequence"/>
</dbReference>
<evidence type="ECO:0000313" key="2">
    <source>
        <dbReference type="Proteomes" id="UP000664303"/>
    </source>
</evidence>
<dbReference type="Gene3D" id="3.60.21.70">
    <property type="entry name" value="PhoD-like phosphatase"/>
    <property type="match status" value="1"/>
</dbReference>
<gene>
    <name evidence="1" type="ORF">JYP50_13275</name>
</gene>
<dbReference type="RefSeq" id="WP_206561026.1">
    <property type="nucleotide sequence ID" value="NZ_JAFKCZ010000009.1"/>
</dbReference>
<accession>A0A939DGB4</accession>
<organism evidence="1 2">
    <name type="scientific">Parahaliea mediterranea</name>
    <dbReference type="NCBI Taxonomy" id="651086"/>
    <lineage>
        <taxon>Bacteria</taxon>
        <taxon>Pseudomonadati</taxon>
        <taxon>Pseudomonadota</taxon>
        <taxon>Gammaproteobacteria</taxon>
        <taxon>Cellvibrionales</taxon>
        <taxon>Halieaceae</taxon>
        <taxon>Parahaliea</taxon>
    </lineage>
</organism>
<dbReference type="PANTHER" id="PTHR43606:SF2">
    <property type="entry name" value="ALKALINE PHOSPHATASE FAMILY PROTEIN (AFU_ORTHOLOGUE AFUA_5G03860)"/>
    <property type="match status" value="1"/>
</dbReference>
<proteinExistence type="predicted"/>
<dbReference type="PANTHER" id="PTHR43606">
    <property type="entry name" value="PHOSPHATASE, PUTATIVE (AFU_ORTHOLOGUE AFUA_6G08710)-RELATED"/>
    <property type="match status" value="1"/>
</dbReference>
<dbReference type="InterPro" id="IPR052900">
    <property type="entry name" value="Phospholipid_Metab_Enz"/>
</dbReference>
<comment type="caution">
    <text evidence="1">The sequence shown here is derived from an EMBL/GenBank/DDBJ whole genome shotgun (WGS) entry which is preliminary data.</text>
</comment>
<name>A0A939DGB4_9GAMM</name>
<evidence type="ECO:0000313" key="1">
    <source>
        <dbReference type="EMBL" id="MBN7797575.1"/>
    </source>
</evidence>
<dbReference type="InterPro" id="IPR006311">
    <property type="entry name" value="TAT_signal"/>
</dbReference>
<dbReference type="EMBL" id="JAFKCZ010000009">
    <property type="protein sequence ID" value="MBN7797575.1"/>
    <property type="molecule type" value="Genomic_DNA"/>
</dbReference>
<sequence length="542" mass="59744">MDDSPGRLSRRSLLQGIGAATATLSLTPASRAFDDTGGAWWQGDVAHLLPLVDHRQILLKCSFNSAQSGIPHLRVGDRAVAGRRSDSAGRFWRFHVDKLDPGKTYQLQLTDERGKARTDPWPLRTFPAPDAPATHLRILTFTCAGGDEDIATAGGTHFFLALAARQRLLERGLSFSPDVVIANGDHVYWDQATSQNKPEPFARAARDMFARHGELDPTRPALGTPNEGVLTRIVDAQIARLYGVRLRSTPSFFITDDHDLFENDEATDTLVTLPPDQRMLDLARSVQHLYYPEFLPDPTRPGFLPGSGAPDRLADCSEVFGTLRYGRLLEALLYDTKRYSTLKGPQATMIPPAVERWLGARTASTDTAQLLHMPSTPIGWSAGKWGEWYPDVLQADGRLGIERAKDYWPHGWWSQHQRLLAMLHAQSGRPPVIVSGDLHAFSSGQILKSGGLDLANNPVNTLCVGPLGSAGPGFPSFIRGTPPQVPSQLVLDQAFAPLEKNGFSLLDITPEKIDVRMFAWRPPESAEKIGHLQPFHRYSIAR</sequence>